<accession>A0A2G3PPQ1</accession>
<reference evidence="2 3" key="1">
    <citation type="submission" date="2017-10" db="EMBL/GenBank/DDBJ databases">
        <title>The draft genome sequence of Williamsia sp. BULT 1.1 isolated from the semi-arid grassland soils from South Africa.</title>
        <authorList>
            <person name="Kabwe M.H."/>
            <person name="Govender N."/>
            <person name="Mutseka Lunga P."/>
            <person name="Vikram S."/>
            <person name="Makhalanyane T.P."/>
        </authorList>
    </citation>
    <scope>NUCLEOTIDE SEQUENCE [LARGE SCALE GENOMIC DNA]</scope>
    <source>
        <strain evidence="2 3">BULT 1.1</strain>
    </source>
</reference>
<dbReference type="RefSeq" id="WP_099381022.1">
    <property type="nucleotide sequence ID" value="NZ_PEBD01000004.1"/>
</dbReference>
<gene>
    <name evidence="2" type="ORF">CSW57_00595</name>
</gene>
<feature type="transmembrane region" description="Helical" evidence="1">
    <location>
        <begin position="52"/>
        <end position="73"/>
    </location>
</feature>
<protein>
    <recommendedName>
        <fullName evidence="4">DUF485 domain-containing protein</fullName>
    </recommendedName>
</protein>
<evidence type="ECO:0000313" key="3">
    <source>
        <dbReference type="Proteomes" id="UP000225108"/>
    </source>
</evidence>
<keyword evidence="1" id="KW-0472">Membrane</keyword>
<feature type="transmembrane region" description="Helical" evidence="1">
    <location>
        <begin position="17"/>
        <end position="40"/>
    </location>
</feature>
<dbReference type="Proteomes" id="UP000225108">
    <property type="component" value="Unassembled WGS sequence"/>
</dbReference>
<keyword evidence="1" id="KW-1133">Transmembrane helix</keyword>
<keyword evidence="1" id="KW-0812">Transmembrane</keyword>
<evidence type="ECO:0000313" key="2">
    <source>
        <dbReference type="EMBL" id="PHV67839.1"/>
    </source>
</evidence>
<evidence type="ECO:0000256" key="1">
    <source>
        <dbReference type="SAM" id="Phobius"/>
    </source>
</evidence>
<proteinExistence type="predicted"/>
<evidence type="ECO:0008006" key="4">
    <source>
        <dbReference type="Google" id="ProtNLM"/>
    </source>
</evidence>
<organism evidence="2 3">
    <name type="scientific">Williamsia marianensis</name>
    <dbReference type="NCBI Taxonomy" id="85044"/>
    <lineage>
        <taxon>Bacteria</taxon>
        <taxon>Bacillati</taxon>
        <taxon>Actinomycetota</taxon>
        <taxon>Actinomycetes</taxon>
        <taxon>Mycobacteriales</taxon>
        <taxon>Nocardiaceae</taxon>
        <taxon>Williamsia</taxon>
    </lineage>
</organism>
<dbReference type="AlphaFoldDB" id="A0A2G3PPQ1"/>
<name>A0A2G3PPQ1_WILMA</name>
<comment type="caution">
    <text evidence="2">The sequence shown here is derived from an EMBL/GenBank/DDBJ whole genome shotgun (WGS) entry which is preliminary data.</text>
</comment>
<sequence length="84" mass="9048">MTANASPTSGRNPSRSLTYWAFALVVVLYLMIIQVGGRVIGGLADEDNTFTIRGVVATMAVPLGLALIFTYAASRAFQRNTPRQ</sequence>
<dbReference type="EMBL" id="PEBD01000004">
    <property type="protein sequence ID" value="PHV67839.1"/>
    <property type="molecule type" value="Genomic_DNA"/>
</dbReference>